<evidence type="ECO:0000313" key="15">
    <source>
        <dbReference type="Proteomes" id="UP000284120"/>
    </source>
</evidence>
<keyword evidence="9" id="KW-0560">Oxidoreductase</keyword>
<dbReference type="GO" id="GO:0004130">
    <property type="term" value="F:cytochrome-c peroxidase activity"/>
    <property type="evidence" value="ECO:0007669"/>
    <property type="project" value="TreeGrafter"/>
</dbReference>
<dbReference type="GO" id="GO:0046872">
    <property type="term" value="F:metal ion binding"/>
    <property type="evidence" value="ECO:0007669"/>
    <property type="project" value="UniProtKB-KW"/>
</dbReference>
<evidence type="ECO:0000256" key="10">
    <source>
        <dbReference type="ARBA" id="ARBA00023004"/>
    </source>
</evidence>
<dbReference type="Gene3D" id="1.10.760.10">
    <property type="entry name" value="Cytochrome c-like domain"/>
    <property type="match status" value="2"/>
</dbReference>
<evidence type="ECO:0000256" key="9">
    <source>
        <dbReference type="ARBA" id="ARBA00023002"/>
    </source>
</evidence>
<protein>
    <recommendedName>
        <fullName evidence="12">Methylamine utilization protein MauG</fullName>
    </recommendedName>
</protein>
<keyword evidence="5" id="KW-0479">Metal-binding</keyword>
<keyword evidence="10" id="KW-0408">Iron</keyword>
<dbReference type="InterPro" id="IPR036909">
    <property type="entry name" value="Cyt_c-like_dom_sf"/>
</dbReference>
<dbReference type="SUPFAM" id="SSF46626">
    <property type="entry name" value="Cytochrome c"/>
    <property type="match status" value="2"/>
</dbReference>
<feature type="domain" description="Di-haem cytochrome c peroxidase" evidence="13">
    <location>
        <begin position="80"/>
        <end position="225"/>
    </location>
</feature>
<name>A0A443Z1Q3_9SPHI</name>
<dbReference type="OrthoDB" id="9805202at2"/>
<keyword evidence="14" id="KW-0575">Peroxidase</keyword>
<dbReference type="GO" id="GO:0042597">
    <property type="term" value="C:periplasmic space"/>
    <property type="evidence" value="ECO:0007669"/>
    <property type="project" value="UniProtKB-SubCell"/>
</dbReference>
<evidence type="ECO:0000256" key="6">
    <source>
        <dbReference type="ARBA" id="ARBA00022729"/>
    </source>
</evidence>
<dbReference type="GO" id="GO:0009055">
    <property type="term" value="F:electron transfer activity"/>
    <property type="evidence" value="ECO:0007669"/>
    <property type="project" value="InterPro"/>
</dbReference>
<keyword evidence="3" id="KW-0813">Transport</keyword>
<evidence type="ECO:0000256" key="1">
    <source>
        <dbReference type="ARBA" id="ARBA00004418"/>
    </source>
</evidence>
<keyword evidence="4" id="KW-0349">Heme</keyword>
<evidence type="ECO:0000256" key="11">
    <source>
        <dbReference type="ARBA" id="ARBA00058991"/>
    </source>
</evidence>
<dbReference type="RefSeq" id="WP_113645904.1">
    <property type="nucleotide sequence ID" value="NZ_QMHN01000001.1"/>
</dbReference>
<evidence type="ECO:0000256" key="3">
    <source>
        <dbReference type="ARBA" id="ARBA00022448"/>
    </source>
</evidence>
<evidence type="ECO:0000256" key="4">
    <source>
        <dbReference type="ARBA" id="ARBA00022617"/>
    </source>
</evidence>
<reference evidence="14 15" key="1">
    <citation type="submission" date="2018-06" db="EMBL/GenBank/DDBJ databases">
        <title>Pedobacter endophyticus sp. nov., an endophytic bacterium isolated from a leaf of Triticum aestivum.</title>
        <authorList>
            <person name="Zhang L."/>
        </authorList>
    </citation>
    <scope>NUCLEOTIDE SEQUENCE [LARGE SCALE GENOMIC DNA]</scope>
    <source>
        <strain evidence="14 15">CM134L-2</strain>
    </source>
</reference>
<accession>A0A443Z1Q3</accession>
<evidence type="ECO:0000256" key="7">
    <source>
        <dbReference type="ARBA" id="ARBA00022764"/>
    </source>
</evidence>
<dbReference type="Pfam" id="PF03150">
    <property type="entry name" value="CCP_MauG"/>
    <property type="match status" value="1"/>
</dbReference>
<comment type="function">
    <text evidence="11">Involved in methylamine metabolism. Essential for the maturation of the beta subunit of MADH, presumably via a step in the biosynthesis of tryptophan tryptophylquinone (TTQ), the cofactor of MADH.</text>
</comment>
<keyword evidence="6" id="KW-0732">Signal</keyword>
<dbReference type="AlphaFoldDB" id="A0A443Z1Q3"/>
<evidence type="ECO:0000256" key="12">
    <source>
        <dbReference type="ARBA" id="ARBA00073576"/>
    </source>
</evidence>
<evidence type="ECO:0000259" key="13">
    <source>
        <dbReference type="Pfam" id="PF03150"/>
    </source>
</evidence>
<dbReference type="GO" id="GO:0020037">
    <property type="term" value="F:heme binding"/>
    <property type="evidence" value="ECO:0007669"/>
    <property type="project" value="InterPro"/>
</dbReference>
<comment type="caution">
    <text evidence="14">The sequence shown here is derived from an EMBL/GenBank/DDBJ whole genome shotgun (WGS) entry which is preliminary data.</text>
</comment>
<dbReference type="PANTHER" id="PTHR30600:SF10">
    <property type="entry name" value="BLL6722 PROTEIN"/>
    <property type="match status" value="1"/>
</dbReference>
<keyword evidence="15" id="KW-1185">Reference proteome</keyword>
<dbReference type="InterPro" id="IPR051395">
    <property type="entry name" value="Cytochrome_c_Peroxidase/MauG"/>
</dbReference>
<dbReference type="EMBL" id="SAYW01000001">
    <property type="protein sequence ID" value="RWU10409.1"/>
    <property type="molecule type" value="Genomic_DNA"/>
</dbReference>
<comment type="subcellular location">
    <subcellularLocation>
        <location evidence="1">Periplasm</location>
    </subcellularLocation>
</comment>
<dbReference type="PANTHER" id="PTHR30600">
    <property type="entry name" value="CYTOCHROME C PEROXIDASE-RELATED"/>
    <property type="match status" value="1"/>
</dbReference>
<organism evidence="14 15">
    <name type="scientific">Pedobacter chitinilyticus</name>
    <dbReference type="NCBI Taxonomy" id="2233776"/>
    <lineage>
        <taxon>Bacteria</taxon>
        <taxon>Pseudomonadati</taxon>
        <taxon>Bacteroidota</taxon>
        <taxon>Sphingobacteriia</taxon>
        <taxon>Sphingobacteriales</taxon>
        <taxon>Sphingobacteriaceae</taxon>
        <taxon>Pedobacter</taxon>
    </lineage>
</organism>
<dbReference type="Proteomes" id="UP000284120">
    <property type="component" value="Unassembled WGS sequence"/>
</dbReference>
<proteinExistence type="predicted"/>
<keyword evidence="8" id="KW-0249">Electron transport</keyword>
<evidence type="ECO:0000256" key="8">
    <source>
        <dbReference type="ARBA" id="ARBA00022982"/>
    </source>
</evidence>
<gene>
    <name evidence="14" type="ORF">DPV69_03450</name>
</gene>
<dbReference type="FunFam" id="1.10.760.10:FF:000019">
    <property type="entry name" value="Di-heme cytochrome C peroxidase"/>
    <property type="match status" value="1"/>
</dbReference>
<sequence length="379" mass="42920">MNKVLLGMAFLLSGLLLISFKSNDWMGSDGLTIDSLRRLYAQPKQFWPKPNVDGSVSFEELDTLLASPLDLSNDSIRKVSELGKLLFFDTRLSGSNQISCATCHDPSLQWADGKEVSVGHDQLPNIRNAPSLENVWIYSSFFWDGRANTLVKQAEGPISAHNEMNQDLKSLAKKLNKIKGYRTYFKAAFGTATITNQRVFESLATFQQSIVSKDTKFDRFLKGDEHALNDQELLGLHLYRTKARCMNCHYGAYFTDKEFHNIGLTEYGSKNQDLGLYNVTKKPEDVGKFKTPGLRNVMQTGPWFHHGLVKSMDSLMVLYNMGMPEHTVLPRQEKDPLLPKNDKLLRGIMLNIRERKALIAFLEALSSPPLLMKVERLPQ</sequence>
<dbReference type="InterPro" id="IPR004852">
    <property type="entry name" value="Di-haem_cyt_c_peroxidsae"/>
</dbReference>
<evidence type="ECO:0000313" key="14">
    <source>
        <dbReference type="EMBL" id="RWU10409.1"/>
    </source>
</evidence>
<comment type="pathway">
    <text evidence="2">One-carbon metabolism; methylamine degradation.</text>
</comment>
<evidence type="ECO:0000256" key="2">
    <source>
        <dbReference type="ARBA" id="ARBA00004856"/>
    </source>
</evidence>
<keyword evidence="7" id="KW-0574">Periplasm</keyword>
<evidence type="ECO:0000256" key="5">
    <source>
        <dbReference type="ARBA" id="ARBA00022723"/>
    </source>
</evidence>